<organism evidence="1 2">
    <name type="scientific">Handelsmanbacteria sp. (strain RIFCSPLOWO2_12_FULL_64_10)</name>
    <dbReference type="NCBI Taxonomy" id="1817868"/>
    <lineage>
        <taxon>Bacteria</taxon>
        <taxon>Candidatus Handelsmaniibacteriota</taxon>
    </lineage>
</organism>
<evidence type="ECO:0000313" key="2">
    <source>
        <dbReference type="Proteomes" id="UP000178606"/>
    </source>
</evidence>
<proteinExistence type="predicted"/>
<dbReference type="EMBL" id="MFKF01000428">
    <property type="protein sequence ID" value="OGG43663.1"/>
    <property type="molecule type" value="Genomic_DNA"/>
</dbReference>
<accession>A0A1F6C3M6</accession>
<protein>
    <submittedName>
        <fullName evidence="1">Uncharacterized protein</fullName>
    </submittedName>
</protein>
<gene>
    <name evidence="1" type="ORF">A3F84_25785</name>
</gene>
<dbReference type="Proteomes" id="UP000178606">
    <property type="component" value="Unassembled WGS sequence"/>
</dbReference>
<name>A0A1F6C3M6_HANXR</name>
<evidence type="ECO:0000313" key="1">
    <source>
        <dbReference type="EMBL" id="OGG43663.1"/>
    </source>
</evidence>
<reference evidence="1 2" key="1">
    <citation type="journal article" date="2016" name="Nat. Commun.">
        <title>Thousands of microbial genomes shed light on interconnected biogeochemical processes in an aquifer system.</title>
        <authorList>
            <person name="Anantharaman K."/>
            <person name="Brown C.T."/>
            <person name="Hug L.A."/>
            <person name="Sharon I."/>
            <person name="Castelle C.J."/>
            <person name="Probst A.J."/>
            <person name="Thomas B.C."/>
            <person name="Singh A."/>
            <person name="Wilkins M.J."/>
            <person name="Karaoz U."/>
            <person name="Brodie E.L."/>
            <person name="Williams K.H."/>
            <person name="Hubbard S.S."/>
            <person name="Banfield J.F."/>
        </authorList>
    </citation>
    <scope>NUCLEOTIDE SEQUENCE [LARGE SCALE GENOMIC DNA]</scope>
    <source>
        <strain evidence="2">RIFCSPLOWO2_12_FULL_64_10</strain>
    </source>
</reference>
<comment type="caution">
    <text evidence="1">The sequence shown here is derived from an EMBL/GenBank/DDBJ whole genome shotgun (WGS) entry which is preliminary data.</text>
</comment>
<dbReference type="AlphaFoldDB" id="A0A1F6C3M6"/>
<sequence length="217" mass="24311">MYPAIDEQVVSFYNALFENIFSEPFRPQITQLIKRRTVERQVQEASDAASQSLTRFLVNQQLTGQQVADLLESFSCLGDRLKLDDIANPNVAPETIVNNLLTDLPCPGTISQTNQDAVYRVALHSIVQVLTMVVDPEALMDLSAARRVFGDREEFGERVEPKDEKDAGIEAALNRVKGHSRNVIVGAPGTGKSTFLRTSPPDQHLPHWRGNWQNDWL</sequence>